<feature type="compositionally biased region" description="Basic and acidic residues" evidence="8">
    <location>
        <begin position="10"/>
        <end position="27"/>
    </location>
</feature>
<name>A0ABR4N3V7_9FUNG</name>
<evidence type="ECO:0000313" key="11">
    <source>
        <dbReference type="Proteomes" id="UP001527925"/>
    </source>
</evidence>
<evidence type="ECO:0000256" key="1">
    <source>
        <dbReference type="ARBA" id="ARBA00008184"/>
    </source>
</evidence>
<dbReference type="NCBIfam" id="NF003591">
    <property type="entry name" value="PRK05254.1-4"/>
    <property type="match status" value="1"/>
</dbReference>
<dbReference type="NCBIfam" id="NF003589">
    <property type="entry name" value="PRK05254.1-2"/>
    <property type="match status" value="1"/>
</dbReference>
<dbReference type="SUPFAM" id="SSF52141">
    <property type="entry name" value="Uracil-DNA glycosylase-like"/>
    <property type="match status" value="1"/>
</dbReference>
<dbReference type="Pfam" id="PF03167">
    <property type="entry name" value="UDG"/>
    <property type="match status" value="1"/>
</dbReference>
<keyword evidence="4 5" id="KW-0234">DNA repair</keyword>
<dbReference type="SMART" id="SM00987">
    <property type="entry name" value="UreE_C"/>
    <property type="match status" value="1"/>
</dbReference>
<comment type="function">
    <text evidence="5 7">Excises uracil residues from the DNA which can arise as a result of misincorporation of dUMP residues by DNA polymerase or due to deamination of cytosine.</text>
</comment>
<accession>A0ABR4N3V7</accession>
<dbReference type="GO" id="GO:0004844">
    <property type="term" value="F:uracil DNA N-glycosylase activity"/>
    <property type="evidence" value="ECO:0007669"/>
    <property type="project" value="UniProtKB-EC"/>
</dbReference>
<keyword evidence="11" id="KW-1185">Reference proteome</keyword>
<dbReference type="SMART" id="SM00986">
    <property type="entry name" value="UDG"/>
    <property type="match status" value="1"/>
</dbReference>
<dbReference type="Gene3D" id="3.40.470.10">
    <property type="entry name" value="Uracil-DNA glycosylase-like domain"/>
    <property type="match status" value="1"/>
</dbReference>
<comment type="catalytic activity">
    <reaction evidence="5 7">
        <text>Hydrolyzes single-stranded DNA or mismatched double-stranded DNA and polynucleotides, releasing free uracil.</text>
        <dbReference type="EC" id="3.2.2.27"/>
    </reaction>
</comment>
<evidence type="ECO:0000256" key="3">
    <source>
        <dbReference type="ARBA" id="ARBA00022801"/>
    </source>
</evidence>
<dbReference type="EMBL" id="JADGIZ020000036">
    <property type="protein sequence ID" value="KAL2914176.1"/>
    <property type="molecule type" value="Genomic_DNA"/>
</dbReference>
<keyword evidence="5" id="KW-0496">Mitochondrion</keyword>
<sequence>MTRTIKSFFKPKEGAEPADGPKKRSAAEADGEAGEGGDNGGGAGPAAATAAGGSEGAGGSGAPSKRAKSVGDTDGGEEDESSAAGAAATAEEDTSAMTPQQRETYELLELERTTMAPDWFKAFKSEMSKPYFLAIKRFLAKEKAAGPVFPPDEDIYSFTRCALSKIKVVILGQDPYHGAGQAHGMCFSVRRGVRVPPSLVNIYKELESDLGRDVFKAPGHGCLEAWAAQGVLMLNATLTVASGKPNSHANSGWQTFTDAVIAHINRARGSVVFMLWGGFAQKKGKAVDKKKHLVLTATHPSPLGANNGGWFGCKHFSKANAFLRERGVGEVDWAVVRRD</sequence>
<evidence type="ECO:0000256" key="2">
    <source>
        <dbReference type="ARBA" id="ARBA00022763"/>
    </source>
</evidence>
<dbReference type="PANTHER" id="PTHR11264">
    <property type="entry name" value="URACIL-DNA GLYCOSYLASE"/>
    <property type="match status" value="1"/>
</dbReference>
<dbReference type="InterPro" id="IPR005122">
    <property type="entry name" value="Uracil-DNA_glycosylase-like"/>
</dbReference>
<dbReference type="NCBIfam" id="TIGR00628">
    <property type="entry name" value="ung"/>
    <property type="match status" value="1"/>
</dbReference>
<dbReference type="HAMAP" id="MF_00148">
    <property type="entry name" value="UDG"/>
    <property type="match status" value="1"/>
</dbReference>
<dbReference type="InterPro" id="IPR036895">
    <property type="entry name" value="Uracil-DNA_glycosylase-like_sf"/>
</dbReference>
<evidence type="ECO:0000256" key="8">
    <source>
        <dbReference type="SAM" id="MobiDB-lite"/>
    </source>
</evidence>
<dbReference type="PROSITE" id="PS00130">
    <property type="entry name" value="U_DNA_GLYCOSYLASE"/>
    <property type="match status" value="1"/>
</dbReference>
<feature type="active site" description="Proton acceptor" evidence="5 6">
    <location>
        <position position="174"/>
    </location>
</feature>
<reference evidence="10 11" key="1">
    <citation type="submission" date="2023-09" db="EMBL/GenBank/DDBJ databases">
        <title>Pangenome analysis of Batrachochytrium dendrobatidis and related Chytrids.</title>
        <authorList>
            <person name="Yacoub M.N."/>
            <person name="Stajich J.E."/>
            <person name="James T.Y."/>
        </authorList>
    </citation>
    <scope>NUCLEOTIDE SEQUENCE [LARGE SCALE GENOMIC DNA]</scope>
    <source>
        <strain evidence="10 11">JEL0888</strain>
    </source>
</reference>
<evidence type="ECO:0000256" key="7">
    <source>
        <dbReference type="RuleBase" id="RU003780"/>
    </source>
</evidence>
<feature type="region of interest" description="Disordered" evidence="8">
    <location>
        <begin position="1"/>
        <end position="101"/>
    </location>
</feature>
<feature type="domain" description="Uracil-DNA glycosylase-like" evidence="9">
    <location>
        <begin position="159"/>
        <end position="323"/>
    </location>
</feature>
<dbReference type="CDD" id="cd10027">
    <property type="entry name" value="UDG-F1-like"/>
    <property type="match status" value="1"/>
</dbReference>
<comment type="similarity">
    <text evidence="1 5 7">Belongs to the uracil-DNA glycosylase (UDG) superfamily. UNG family.</text>
</comment>
<organism evidence="10 11">
    <name type="scientific">Polyrhizophydium stewartii</name>
    <dbReference type="NCBI Taxonomy" id="2732419"/>
    <lineage>
        <taxon>Eukaryota</taxon>
        <taxon>Fungi</taxon>
        <taxon>Fungi incertae sedis</taxon>
        <taxon>Chytridiomycota</taxon>
        <taxon>Chytridiomycota incertae sedis</taxon>
        <taxon>Chytridiomycetes</taxon>
        <taxon>Rhizophydiales</taxon>
        <taxon>Rhizophydiales incertae sedis</taxon>
        <taxon>Polyrhizophydium</taxon>
    </lineage>
</organism>
<evidence type="ECO:0000256" key="5">
    <source>
        <dbReference type="HAMAP-Rule" id="MF_03166"/>
    </source>
</evidence>
<evidence type="ECO:0000256" key="6">
    <source>
        <dbReference type="PROSITE-ProRule" id="PRU10072"/>
    </source>
</evidence>
<evidence type="ECO:0000259" key="9">
    <source>
        <dbReference type="SMART" id="SM00986"/>
    </source>
</evidence>
<protein>
    <recommendedName>
        <fullName evidence="5 7">Uracil-DNA glycosylase</fullName>
        <shortName evidence="5">UDG</shortName>
        <ecNumber evidence="5 7">3.2.2.27</ecNumber>
    </recommendedName>
</protein>
<keyword evidence="2 5" id="KW-0227">DNA damage</keyword>
<dbReference type="NCBIfam" id="NF003588">
    <property type="entry name" value="PRK05254.1-1"/>
    <property type="match status" value="1"/>
</dbReference>
<keyword evidence="3 5" id="KW-0378">Hydrolase</keyword>
<evidence type="ECO:0000313" key="10">
    <source>
        <dbReference type="EMBL" id="KAL2914176.1"/>
    </source>
</evidence>
<dbReference type="EC" id="3.2.2.27" evidence="5 7"/>
<dbReference type="Proteomes" id="UP001527925">
    <property type="component" value="Unassembled WGS sequence"/>
</dbReference>
<dbReference type="NCBIfam" id="NF003592">
    <property type="entry name" value="PRK05254.1-5"/>
    <property type="match status" value="1"/>
</dbReference>
<keyword evidence="10" id="KW-0326">Glycosidase</keyword>
<proteinExistence type="inferred from homology"/>
<gene>
    <name evidence="5 10" type="primary">UNG1</name>
    <name evidence="10" type="ORF">HK105_206267</name>
</gene>
<dbReference type="InterPro" id="IPR018085">
    <property type="entry name" value="Ura-DNA_Glyclase_AS"/>
</dbReference>
<dbReference type="PANTHER" id="PTHR11264:SF0">
    <property type="entry name" value="URACIL-DNA GLYCOSYLASE"/>
    <property type="match status" value="1"/>
</dbReference>
<comment type="caution">
    <text evidence="10">The sequence shown here is derived from an EMBL/GenBank/DDBJ whole genome shotgun (WGS) entry which is preliminary data.</text>
</comment>
<evidence type="ECO:0000256" key="4">
    <source>
        <dbReference type="ARBA" id="ARBA00023204"/>
    </source>
</evidence>
<dbReference type="InterPro" id="IPR002043">
    <property type="entry name" value="UDG_fam1"/>
</dbReference>
<comment type="subcellular location">
    <subcellularLocation>
        <location evidence="5">Mitochondrion</location>
    </subcellularLocation>
    <subcellularLocation>
        <location evidence="5">Nucleus</location>
    </subcellularLocation>
</comment>
<keyword evidence="5" id="KW-0539">Nucleus</keyword>